<dbReference type="InterPro" id="IPR005495">
    <property type="entry name" value="LptG/LptF_permease"/>
</dbReference>
<feature type="transmembrane region" description="Helical" evidence="6">
    <location>
        <begin position="103"/>
        <end position="121"/>
    </location>
</feature>
<keyword evidence="8" id="KW-1185">Reference proteome</keyword>
<evidence type="ECO:0000313" key="7">
    <source>
        <dbReference type="EMBL" id="ODR94402.1"/>
    </source>
</evidence>
<dbReference type="InterPro" id="IPR030922">
    <property type="entry name" value="LptF"/>
</dbReference>
<feature type="transmembrane region" description="Helical" evidence="6">
    <location>
        <begin position="282"/>
        <end position="300"/>
    </location>
</feature>
<evidence type="ECO:0000313" key="8">
    <source>
        <dbReference type="Proteomes" id="UP000094172"/>
    </source>
</evidence>
<dbReference type="NCBIfam" id="TIGR04407">
    <property type="entry name" value="LptF_YjgP"/>
    <property type="match status" value="1"/>
</dbReference>
<sequence>MTLFSRYMFRQVTSAFLLILLTLTAIIWLATALKQLDLITSQGQGLIIFFQMTALSLPSLITLIAPNAVLMAALYTLDRMNGDSEIIVMTAAGATVWRICRPLIALALIVSMLILLVNVFVNPACMRALRDLITQVRADLISQVLQPGRFSSPERGLTFHIRGRSQDGELQGLLFHDERDSKQVMSYLADRGRILSNDEGSFLIMFDGYVHRYNAKDKDKSVQIIAFDQNMVDLSKFTEGGDKRNKLEPKQMPIMSLIDPPTEDGLSDKDYGLLRYELHERLATPLYPLAFIFLAIALMGQARTTRESRWGQILTVFGLAVAIRVAGITVGNLVTLNAWAVILVYAIPIGAILIAAWTAHVRMSPELRSKLNFELKFQPKNIKLWTARGVQTG</sequence>
<evidence type="ECO:0000256" key="2">
    <source>
        <dbReference type="ARBA" id="ARBA00022475"/>
    </source>
</evidence>
<reference evidence="7 8" key="1">
    <citation type="journal article" date="2016" name="Environ. Microbiol.">
        <title>New Methyloceanibacter diversity from North Sea sediments includes methanotroph containing solely the soluble methane monooxygenase.</title>
        <authorList>
            <person name="Vekeman B."/>
            <person name="Kerckhof F.M."/>
            <person name="Cremers G."/>
            <person name="de Vos P."/>
            <person name="Vandamme P."/>
            <person name="Boon N."/>
            <person name="Op den Camp H.J."/>
            <person name="Heylen K."/>
        </authorList>
    </citation>
    <scope>NUCLEOTIDE SEQUENCE [LARGE SCALE GENOMIC DNA]</scope>
    <source>
        <strain evidence="7 8">R-67176</strain>
    </source>
</reference>
<dbReference type="Proteomes" id="UP000094172">
    <property type="component" value="Unassembled WGS sequence"/>
</dbReference>
<gene>
    <name evidence="7" type="ORF">AUC70_06945</name>
</gene>
<evidence type="ECO:0000256" key="3">
    <source>
        <dbReference type="ARBA" id="ARBA00022692"/>
    </source>
</evidence>
<evidence type="ECO:0000256" key="6">
    <source>
        <dbReference type="SAM" id="Phobius"/>
    </source>
</evidence>
<feature type="transmembrane region" description="Helical" evidence="6">
    <location>
        <begin position="312"/>
        <end position="330"/>
    </location>
</feature>
<evidence type="ECO:0000256" key="5">
    <source>
        <dbReference type="ARBA" id="ARBA00023136"/>
    </source>
</evidence>
<organism evidence="7 8">
    <name type="scientific">Methyloceanibacter stevinii</name>
    <dbReference type="NCBI Taxonomy" id="1774970"/>
    <lineage>
        <taxon>Bacteria</taxon>
        <taxon>Pseudomonadati</taxon>
        <taxon>Pseudomonadota</taxon>
        <taxon>Alphaproteobacteria</taxon>
        <taxon>Hyphomicrobiales</taxon>
        <taxon>Hyphomicrobiaceae</taxon>
        <taxon>Methyloceanibacter</taxon>
    </lineage>
</organism>
<feature type="transmembrane region" description="Helical" evidence="6">
    <location>
        <begin position="336"/>
        <end position="359"/>
    </location>
</feature>
<accession>A0A1E3VLM4</accession>
<dbReference type="STRING" id="1774970.AUC70_06945"/>
<feature type="transmembrane region" description="Helical" evidence="6">
    <location>
        <begin position="48"/>
        <end position="77"/>
    </location>
</feature>
<evidence type="ECO:0000256" key="4">
    <source>
        <dbReference type="ARBA" id="ARBA00022989"/>
    </source>
</evidence>
<keyword evidence="3 6" id="KW-0812">Transmembrane</keyword>
<protein>
    <submittedName>
        <fullName evidence="7">Uncharacterized protein</fullName>
    </submittedName>
</protein>
<dbReference type="EMBL" id="LPWE01000012">
    <property type="protein sequence ID" value="ODR94402.1"/>
    <property type="molecule type" value="Genomic_DNA"/>
</dbReference>
<dbReference type="GO" id="GO:0015920">
    <property type="term" value="P:lipopolysaccharide transport"/>
    <property type="evidence" value="ECO:0007669"/>
    <property type="project" value="TreeGrafter"/>
</dbReference>
<dbReference type="PANTHER" id="PTHR33529">
    <property type="entry name" value="SLR0882 PROTEIN-RELATED"/>
    <property type="match status" value="1"/>
</dbReference>
<keyword evidence="5 6" id="KW-0472">Membrane</keyword>
<dbReference type="RefSeq" id="WP_069444763.1">
    <property type="nucleotide sequence ID" value="NZ_LPWE01000012.1"/>
</dbReference>
<dbReference type="AlphaFoldDB" id="A0A1E3VLM4"/>
<comment type="subcellular location">
    <subcellularLocation>
        <location evidence="1">Cell membrane</location>
        <topology evidence="1">Multi-pass membrane protein</topology>
    </subcellularLocation>
</comment>
<proteinExistence type="predicted"/>
<name>A0A1E3VLM4_9HYPH</name>
<dbReference type="GO" id="GO:0043190">
    <property type="term" value="C:ATP-binding cassette (ABC) transporter complex"/>
    <property type="evidence" value="ECO:0007669"/>
    <property type="project" value="InterPro"/>
</dbReference>
<dbReference type="PANTHER" id="PTHR33529:SF6">
    <property type="entry name" value="YJGP_YJGQ FAMILY PERMEASE"/>
    <property type="match status" value="1"/>
</dbReference>
<dbReference type="GO" id="GO:0055085">
    <property type="term" value="P:transmembrane transport"/>
    <property type="evidence" value="ECO:0007669"/>
    <property type="project" value="InterPro"/>
</dbReference>
<dbReference type="Pfam" id="PF03739">
    <property type="entry name" value="LptF_LptG"/>
    <property type="match status" value="1"/>
</dbReference>
<evidence type="ECO:0000256" key="1">
    <source>
        <dbReference type="ARBA" id="ARBA00004651"/>
    </source>
</evidence>
<keyword evidence="4 6" id="KW-1133">Transmembrane helix</keyword>
<keyword evidence="2" id="KW-1003">Cell membrane</keyword>
<comment type="caution">
    <text evidence="7">The sequence shown here is derived from an EMBL/GenBank/DDBJ whole genome shotgun (WGS) entry which is preliminary data.</text>
</comment>